<gene>
    <name evidence="2" type="ORF">DEO72_LG6g1617</name>
</gene>
<sequence>MNYFEIWMFLEKVKSFGGDNGYGDCTDVSDGDDGGDGGGNGYGDCADVSDGGDGGGGKKKTYV</sequence>
<proteinExistence type="predicted"/>
<evidence type="ECO:0000256" key="1">
    <source>
        <dbReference type="SAM" id="MobiDB-lite"/>
    </source>
</evidence>
<name>A0A4D6M7K3_VIGUN</name>
<feature type="region of interest" description="Disordered" evidence="1">
    <location>
        <begin position="39"/>
        <end position="63"/>
    </location>
</feature>
<dbReference type="EMBL" id="CP039350">
    <property type="protein sequence ID" value="QCD96907.1"/>
    <property type="molecule type" value="Genomic_DNA"/>
</dbReference>
<accession>A0A4D6M7K3</accession>
<evidence type="ECO:0000313" key="3">
    <source>
        <dbReference type="Proteomes" id="UP000501690"/>
    </source>
</evidence>
<dbReference type="Proteomes" id="UP000501690">
    <property type="component" value="Linkage Group LG6"/>
</dbReference>
<organism evidence="2 3">
    <name type="scientific">Vigna unguiculata</name>
    <name type="common">Cowpea</name>
    <dbReference type="NCBI Taxonomy" id="3917"/>
    <lineage>
        <taxon>Eukaryota</taxon>
        <taxon>Viridiplantae</taxon>
        <taxon>Streptophyta</taxon>
        <taxon>Embryophyta</taxon>
        <taxon>Tracheophyta</taxon>
        <taxon>Spermatophyta</taxon>
        <taxon>Magnoliopsida</taxon>
        <taxon>eudicotyledons</taxon>
        <taxon>Gunneridae</taxon>
        <taxon>Pentapetalae</taxon>
        <taxon>rosids</taxon>
        <taxon>fabids</taxon>
        <taxon>Fabales</taxon>
        <taxon>Fabaceae</taxon>
        <taxon>Papilionoideae</taxon>
        <taxon>50 kb inversion clade</taxon>
        <taxon>NPAAA clade</taxon>
        <taxon>indigoferoid/millettioid clade</taxon>
        <taxon>Phaseoleae</taxon>
        <taxon>Vigna</taxon>
    </lineage>
</organism>
<evidence type="ECO:0000313" key="2">
    <source>
        <dbReference type="EMBL" id="QCD96907.1"/>
    </source>
</evidence>
<protein>
    <submittedName>
        <fullName evidence="2">Uncharacterized protein</fullName>
    </submittedName>
</protein>
<dbReference type="AlphaFoldDB" id="A0A4D6M7K3"/>
<reference evidence="2 3" key="1">
    <citation type="submission" date="2019-04" db="EMBL/GenBank/DDBJ databases">
        <title>An improved genome assembly and genetic linkage map for asparagus bean, Vigna unguiculata ssp. sesquipedialis.</title>
        <authorList>
            <person name="Xia Q."/>
            <person name="Zhang R."/>
            <person name="Dong Y."/>
        </authorList>
    </citation>
    <scope>NUCLEOTIDE SEQUENCE [LARGE SCALE GENOMIC DNA]</scope>
    <source>
        <tissue evidence="2">Leaf</tissue>
    </source>
</reference>
<keyword evidence="3" id="KW-1185">Reference proteome</keyword>